<evidence type="ECO:0000256" key="14">
    <source>
        <dbReference type="ARBA" id="ARBA00023004"/>
    </source>
</evidence>
<dbReference type="OrthoDB" id="9809280at2"/>
<gene>
    <name evidence="17" type="primary">sdhD</name>
    <name evidence="17" type="ORF">CLN94_01180</name>
</gene>
<feature type="transmembrane region" description="Helical" evidence="16">
    <location>
        <begin position="63"/>
        <end position="80"/>
    </location>
</feature>
<evidence type="ECO:0000256" key="4">
    <source>
        <dbReference type="ARBA" id="ARBA00005163"/>
    </source>
</evidence>
<protein>
    <recommendedName>
        <fullName evidence="6">Succinate dehydrogenase hydrophobic membrane anchor subunit</fullName>
    </recommendedName>
</protein>
<dbReference type="GO" id="GO:0046872">
    <property type="term" value="F:metal ion binding"/>
    <property type="evidence" value="ECO:0007669"/>
    <property type="project" value="UniProtKB-KW"/>
</dbReference>
<keyword evidence="9" id="KW-0349">Heme</keyword>
<keyword evidence="13 16" id="KW-1133">Transmembrane helix</keyword>
<dbReference type="InterPro" id="IPR014312">
    <property type="entry name" value="Succ_DH_anchor"/>
</dbReference>
<keyword evidence="18" id="KW-1185">Reference proteome</keyword>
<comment type="pathway">
    <text evidence="4">Carbohydrate metabolism; tricarboxylic acid cycle.</text>
</comment>
<dbReference type="AlphaFoldDB" id="A0A2A4CTP3"/>
<organism evidence="17 18">
    <name type="scientific">Pseudothioclava arenosa</name>
    <dbReference type="NCBI Taxonomy" id="1795308"/>
    <lineage>
        <taxon>Bacteria</taxon>
        <taxon>Pseudomonadati</taxon>
        <taxon>Pseudomonadota</taxon>
        <taxon>Alphaproteobacteria</taxon>
        <taxon>Rhodobacterales</taxon>
        <taxon>Paracoccaceae</taxon>
        <taxon>Pseudothioclava</taxon>
    </lineage>
</organism>
<evidence type="ECO:0000256" key="12">
    <source>
        <dbReference type="ARBA" id="ARBA00022982"/>
    </source>
</evidence>
<evidence type="ECO:0000256" key="16">
    <source>
        <dbReference type="SAM" id="Phobius"/>
    </source>
</evidence>
<evidence type="ECO:0000256" key="8">
    <source>
        <dbReference type="ARBA" id="ARBA00022532"/>
    </source>
</evidence>
<dbReference type="InterPro" id="IPR000701">
    <property type="entry name" value="SuccDH_FuR_B_TM-su"/>
</dbReference>
<keyword evidence="12" id="KW-0249">Electron transport</keyword>
<dbReference type="GO" id="GO:0016020">
    <property type="term" value="C:membrane"/>
    <property type="evidence" value="ECO:0007669"/>
    <property type="project" value="UniProtKB-SubCell"/>
</dbReference>
<comment type="caution">
    <text evidence="17">The sequence shown here is derived from an EMBL/GenBank/DDBJ whole genome shotgun (WGS) entry which is preliminary data.</text>
</comment>
<keyword evidence="8" id="KW-0816">Tricarboxylic acid cycle</keyword>
<comment type="cofactor">
    <cofactor evidence="1">
        <name>heme</name>
        <dbReference type="ChEBI" id="CHEBI:30413"/>
    </cofactor>
</comment>
<dbReference type="Proteomes" id="UP000243507">
    <property type="component" value="Unassembled WGS sequence"/>
</dbReference>
<evidence type="ECO:0000256" key="6">
    <source>
        <dbReference type="ARBA" id="ARBA00019425"/>
    </source>
</evidence>
<feature type="transmembrane region" description="Helical" evidence="16">
    <location>
        <begin position="23"/>
        <end position="43"/>
    </location>
</feature>
<dbReference type="CDD" id="cd03495">
    <property type="entry name" value="SQR_TypeC_SdhD_like"/>
    <property type="match status" value="1"/>
</dbReference>
<keyword evidence="11" id="KW-0479">Metal-binding</keyword>
<dbReference type="SUPFAM" id="SSF81343">
    <property type="entry name" value="Fumarate reductase respiratory complex transmembrane subunits"/>
    <property type="match status" value="1"/>
</dbReference>
<proteinExistence type="predicted"/>
<accession>A0A2A4CTP3</accession>
<evidence type="ECO:0000256" key="9">
    <source>
        <dbReference type="ARBA" id="ARBA00022617"/>
    </source>
</evidence>
<comment type="subunit">
    <text evidence="5">Part of an enzyme complex containing four subunits: a flavoprotein, an iron-sulfur protein, plus two membrane-anchoring proteins, SdhC and SdhD.</text>
</comment>
<evidence type="ECO:0000256" key="7">
    <source>
        <dbReference type="ARBA" id="ARBA00022448"/>
    </source>
</evidence>
<dbReference type="GO" id="GO:0006099">
    <property type="term" value="P:tricarboxylic acid cycle"/>
    <property type="evidence" value="ECO:0007669"/>
    <property type="project" value="UniProtKB-UniPathway"/>
</dbReference>
<dbReference type="RefSeq" id="WP_096430159.1">
    <property type="nucleotide sequence ID" value="NZ_NTJD01000001.1"/>
</dbReference>
<evidence type="ECO:0000256" key="3">
    <source>
        <dbReference type="ARBA" id="ARBA00004141"/>
    </source>
</evidence>
<evidence type="ECO:0000256" key="5">
    <source>
        <dbReference type="ARBA" id="ARBA00011558"/>
    </source>
</evidence>
<name>A0A2A4CTP3_9RHOB</name>
<dbReference type="InterPro" id="IPR034804">
    <property type="entry name" value="SQR/QFR_C/D"/>
</dbReference>
<dbReference type="NCBIfam" id="TIGR02968">
    <property type="entry name" value="succ_dehyd_anc"/>
    <property type="match status" value="1"/>
</dbReference>
<comment type="subcellular location">
    <subcellularLocation>
        <location evidence="3">Membrane</location>
        <topology evidence="3">Multi-pass membrane protein</topology>
    </subcellularLocation>
</comment>
<dbReference type="UniPathway" id="UPA00223"/>
<keyword evidence="10 16" id="KW-0812">Transmembrane</keyword>
<evidence type="ECO:0000256" key="15">
    <source>
        <dbReference type="ARBA" id="ARBA00023136"/>
    </source>
</evidence>
<keyword evidence="14" id="KW-0408">Iron</keyword>
<keyword evidence="15 16" id="KW-0472">Membrane</keyword>
<evidence type="ECO:0000313" key="17">
    <source>
        <dbReference type="EMBL" id="PCD77955.1"/>
    </source>
</evidence>
<evidence type="ECO:0000256" key="2">
    <source>
        <dbReference type="ARBA" id="ARBA00004050"/>
    </source>
</evidence>
<dbReference type="Pfam" id="PF01127">
    <property type="entry name" value="Sdh_cyt"/>
    <property type="match status" value="1"/>
</dbReference>
<reference evidence="17 18" key="1">
    <citation type="submission" date="2017-09" db="EMBL/GenBank/DDBJ databases">
        <title>A multilocus sequence analysis scheme for characterization of bacteria in the genus Thioclava.</title>
        <authorList>
            <person name="Liu Y."/>
            <person name="Shao Z."/>
        </authorList>
    </citation>
    <scope>NUCLEOTIDE SEQUENCE [LARGE SCALE GENOMIC DNA]</scope>
    <source>
        <strain evidence="17 18">CAU 1312</strain>
    </source>
</reference>
<sequence length="133" mass="14076">MRYLTARKRAEGKGASGTGTEHHWYMTMSAVGLAFLVPVFLYILGSTIGAPLEEVIATFSRPFPAIITALVTVVGMRHFAKGAQMMIEDYAQGTARKAAIIAAYAIAYAVTAAVLYALAKMAFIGLILGAMGA</sequence>
<evidence type="ECO:0000256" key="11">
    <source>
        <dbReference type="ARBA" id="ARBA00022723"/>
    </source>
</evidence>
<dbReference type="EMBL" id="NTJD01000001">
    <property type="protein sequence ID" value="PCD77955.1"/>
    <property type="molecule type" value="Genomic_DNA"/>
</dbReference>
<dbReference type="GO" id="GO:0020037">
    <property type="term" value="F:heme binding"/>
    <property type="evidence" value="ECO:0007669"/>
    <property type="project" value="InterPro"/>
</dbReference>
<comment type="function">
    <text evidence="2">Membrane-anchoring subunit of succinate dehydrogenase (SDH).</text>
</comment>
<dbReference type="Gene3D" id="1.20.1300.10">
    <property type="entry name" value="Fumarate reductase/succinate dehydrogenase, transmembrane subunit"/>
    <property type="match status" value="1"/>
</dbReference>
<evidence type="ECO:0000256" key="1">
    <source>
        <dbReference type="ARBA" id="ARBA00001971"/>
    </source>
</evidence>
<evidence type="ECO:0000256" key="10">
    <source>
        <dbReference type="ARBA" id="ARBA00022692"/>
    </source>
</evidence>
<feature type="transmembrane region" description="Helical" evidence="16">
    <location>
        <begin position="101"/>
        <end position="128"/>
    </location>
</feature>
<evidence type="ECO:0000256" key="13">
    <source>
        <dbReference type="ARBA" id="ARBA00022989"/>
    </source>
</evidence>
<keyword evidence="7" id="KW-0813">Transport</keyword>
<evidence type="ECO:0000313" key="18">
    <source>
        <dbReference type="Proteomes" id="UP000243507"/>
    </source>
</evidence>